<dbReference type="GO" id="GO:0005737">
    <property type="term" value="C:cytoplasm"/>
    <property type="evidence" value="ECO:0007669"/>
    <property type="project" value="TreeGrafter"/>
</dbReference>
<organism evidence="9">
    <name type="scientific">Hyalella azteca</name>
    <name type="common">Amphipod</name>
    <dbReference type="NCBI Taxonomy" id="294128"/>
    <lineage>
        <taxon>Eukaryota</taxon>
        <taxon>Metazoa</taxon>
        <taxon>Ecdysozoa</taxon>
        <taxon>Arthropoda</taxon>
        <taxon>Crustacea</taxon>
        <taxon>Multicrustacea</taxon>
        <taxon>Malacostraca</taxon>
        <taxon>Eumalacostraca</taxon>
        <taxon>Peracarida</taxon>
        <taxon>Amphipoda</taxon>
        <taxon>Senticaudata</taxon>
        <taxon>Talitrida</taxon>
        <taxon>Talitroidea</taxon>
        <taxon>Hyalellidae</taxon>
        <taxon>Hyalella</taxon>
    </lineage>
</organism>
<dbReference type="InterPro" id="IPR036282">
    <property type="entry name" value="Glutathione-S-Trfase_C_sf"/>
</dbReference>
<dbReference type="EMBL" id="JQDR03004627">
    <property type="protein sequence ID" value="KAA0201949.1"/>
    <property type="molecule type" value="Genomic_DNA"/>
</dbReference>
<feature type="region of interest" description="Disordered" evidence="6">
    <location>
        <begin position="199"/>
        <end position="223"/>
    </location>
</feature>
<keyword evidence="3 7" id="KW-0812">Transmembrane</keyword>
<evidence type="ECO:0000256" key="7">
    <source>
        <dbReference type="SAM" id="Phobius"/>
    </source>
</evidence>
<evidence type="ECO:0000256" key="3">
    <source>
        <dbReference type="ARBA" id="ARBA00022692"/>
    </source>
</evidence>
<proteinExistence type="inferred from homology"/>
<feature type="transmembrane region" description="Helical" evidence="7">
    <location>
        <begin position="278"/>
        <end position="297"/>
    </location>
</feature>
<dbReference type="OrthoDB" id="1935530at2759"/>
<evidence type="ECO:0000313" key="9">
    <source>
        <dbReference type="EMBL" id="KAA0201949.1"/>
    </source>
</evidence>
<accession>A0A6A0H8Y0</accession>
<comment type="similarity">
    <text evidence="2">Belongs to the chloride channel CLIC family.</text>
</comment>
<gene>
    <name evidence="9" type="ORF">HAZT_HAZT003247</name>
</gene>
<evidence type="ECO:0000256" key="5">
    <source>
        <dbReference type="ARBA" id="ARBA00023136"/>
    </source>
</evidence>
<evidence type="ECO:0000256" key="1">
    <source>
        <dbReference type="ARBA" id="ARBA00004167"/>
    </source>
</evidence>
<feature type="transmembrane region" description="Helical" evidence="7">
    <location>
        <begin position="303"/>
        <end position="335"/>
    </location>
</feature>
<feature type="compositionally biased region" description="Low complexity" evidence="6">
    <location>
        <begin position="199"/>
        <end position="220"/>
    </location>
</feature>
<name>A0A6A0H8Y0_HYAAZ</name>
<dbReference type="Gene3D" id="3.40.30.10">
    <property type="entry name" value="Glutaredoxin"/>
    <property type="match status" value="1"/>
</dbReference>
<feature type="domain" description="CLIC N-terminal" evidence="8">
    <location>
        <begin position="13"/>
        <end position="82"/>
    </location>
</feature>
<dbReference type="InterPro" id="IPR036249">
    <property type="entry name" value="Thioredoxin-like_sf"/>
</dbReference>
<dbReference type="AlphaFoldDB" id="A0A6A0H8Y0"/>
<reference evidence="9" key="3">
    <citation type="submission" date="2019-06" db="EMBL/GenBank/DDBJ databases">
        <authorList>
            <person name="Poynton C."/>
            <person name="Hasenbein S."/>
            <person name="Benoit J.B."/>
            <person name="Sepulveda M.S."/>
            <person name="Poelchau M.F."/>
            <person name="Murali S.C."/>
            <person name="Chen S."/>
            <person name="Glastad K.M."/>
            <person name="Werren J.H."/>
            <person name="Vineis J.H."/>
            <person name="Bowen J.L."/>
            <person name="Friedrich M."/>
            <person name="Jones J."/>
            <person name="Robertson H.M."/>
            <person name="Feyereisen R."/>
            <person name="Mechler-Hickson A."/>
            <person name="Mathers N."/>
            <person name="Lee C.E."/>
            <person name="Colbourne J.K."/>
            <person name="Biales A."/>
            <person name="Johnston J.S."/>
            <person name="Wellborn G.A."/>
            <person name="Rosendale A.J."/>
            <person name="Cridge A.G."/>
            <person name="Munoz-Torres M.C."/>
            <person name="Bain P.A."/>
            <person name="Manny A.R."/>
            <person name="Major K.M."/>
            <person name="Lambert F.N."/>
            <person name="Vulpe C.D."/>
            <person name="Tuck P."/>
            <person name="Blalock B.J."/>
            <person name="Lin Y.-Y."/>
            <person name="Smith M.E."/>
            <person name="Ochoa-Acuna H."/>
            <person name="Chen M.-J.M."/>
            <person name="Childers C.P."/>
            <person name="Qu J."/>
            <person name="Dugan S."/>
            <person name="Lee S.L."/>
            <person name="Chao H."/>
            <person name="Dinh H."/>
            <person name="Han Y."/>
            <person name="Doddapaneni H."/>
            <person name="Worley K.C."/>
            <person name="Muzny D.M."/>
            <person name="Gibbs R.A."/>
            <person name="Richards S."/>
        </authorList>
    </citation>
    <scope>NUCLEOTIDE SEQUENCE</scope>
    <source>
        <strain evidence="9">HAZT.00-mixed</strain>
        <tissue evidence="9">Whole organism</tissue>
    </source>
</reference>
<feature type="region of interest" description="Disordered" evidence="6">
    <location>
        <begin position="150"/>
        <end position="176"/>
    </location>
</feature>
<reference evidence="9" key="2">
    <citation type="journal article" date="2018" name="Environ. Sci. Technol.">
        <title>The Toxicogenome of Hyalella azteca: A Model for Sediment Ecotoxicology and Evolutionary Toxicology.</title>
        <authorList>
            <person name="Poynton H.C."/>
            <person name="Hasenbein S."/>
            <person name="Benoit J.B."/>
            <person name="Sepulveda M.S."/>
            <person name="Poelchau M.F."/>
            <person name="Hughes D.S.T."/>
            <person name="Murali S.C."/>
            <person name="Chen S."/>
            <person name="Glastad K.M."/>
            <person name="Goodisman M.A.D."/>
            <person name="Werren J.H."/>
            <person name="Vineis J.H."/>
            <person name="Bowen J.L."/>
            <person name="Friedrich M."/>
            <person name="Jones J."/>
            <person name="Robertson H.M."/>
            <person name="Feyereisen R."/>
            <person name="Mechler-Hickson A."/>
            <person name="Mathers N."/>
            <person name="Lee C.E."/>
            <person name="Colbourne J.K."/>
            <person name="Biales A."/>
            <person name="Johnston J.S."/>
            <person name="Wellborn G.A."/>
            <person name="Rosendale A.J."/>
            <person name="Cridge A.G."/>
            <person name="Munoz-Torres M.C."/>
            <person name="Bain P.A."/>
            <person name="Manny A.R."/>
            <person name="Major K.M."/>
            <person name="Lambert F.N."/>
            <person name="Vulpe C.D."/>
            <person name="Tuck P."/>
            <person name="Blalock B.J."/>
            <person name="Lin Y.Y."/>
            <person name="Smith M.E."/>
            <person name="Ochoa-Acuna H."/>
            <person name="Chen M.M."/>
            <person name="Childers C.P."/>
            <person name="Qu J."/>
            <person name="Dugan S."/>
            <person name="Lee S.L."/>
            <person name="Chao H."/>
            <person name="Dinh H."/>
            <person name="Han Y."/>
            <person name="Doddapaneni H."/>
            <person name="Worley K.C."/>
            <person name="Muzny D.M."/>
            <person name="Gibbs R.A."/>
            <person name="Richards S."/>
        </authorList>
    </citation>
    <scope>NUCLEOTIDE SEQUENCE</scope>
    <source>
        <strain evidence="9">HAZT.00-mixed</strain>
        <tissue evidence="9">Whole organism</tissue>
    </source>
</reference>
<dbReference type="GO" id="GO:0005254">
    <property type="term" value="F:chloride channel activity"/>
    <property type="evidence" value="ECO:0007669"/>
    <property type="project" value="TreeGrafter"/>
</dbReference>
<keyword evidence="5 7" id="KW-0472">Membrane</keyword>
<feature type="compositionally biased region" description="Low complexity" evidence="6">
    <location>
        <begin position="165"/>
        <end position="176"/>
    </location>
</feature>
<comment type="subcellular location">
    <subcellularLocation>
        <location evidence="1">Membrane</location>
        <topology evidence="1">Single-pass membrane protein</topology>
    </subcellularLocation>
</comment>
<dbReference type="PANTHER" id="PTHR43920">
    <property type="entry name" value="CHLORIDE INTRACELLULAR CHANNEL, ISOFORM A"/>
    <property type="match status" value="1"/>
</dbReference>
<reference evidence="9" key="1">
    <citation type="submission" date="2014-08" db="EMBL/GenBank/DDBJ databases">
        <authorList>
            <person name="Murali S."/>
            <person name="Richards S."/>
            <person name="Bandaranaike D."/>
            <person name="Bellair M."/>
            <person name="Blankenburg K."/>
            <person name="Chao H."/>
            <person name="Dinh H."/>
            <person name="Doddapaneni H."/>
            <person name="Dugan-Rocha S."/>
            <person name="Elkadiri S."/>
            <person name="Gnanaolivu R."/>
            <person name="Hughes D."/>
            <person name="Lee S."/>
            <person name="Li M."/>
            <person name="Ming W."/>
            <person name="Munidasa M."/>
            <person name="Muniz J."/>
            <person name="Nguyen L."/>
            <person name="Osuji N."/>
            <person name="Pu L.-L."/>
            <person name="Puazo M."/>
            <person name="Skinner E."/>
            <person name="Qu C."/>
            <person name="Quiroz J."/>
            <person name="Raj R."/>
            <person name="Weissenberger G."/>
            <person name="Xin Y."/>
            <person name="Zou X."/>
            <person name="Han Y."/>
            <person name="Worley K."/>
            <person name="Muzny D."/>
            <person name="Gibbs R."/>
        </authorList>
    </citation>
    <scope>NUCLEOTIDE SEQUENCE</scope>
    <source>
        <strain evidence="9">HAZT.00-mixed</strain>
        <tissue evidence="9">Whole organism</tissue>
    </source>
</reference>
<sequence>MGAQDKDKTDDVVRLFVKAGVDGERMGACPFCQRVYMVMMVKAQHGLLKFQVIACSPAKPPDELTKLGLKHLPAIVHLDEGFDAEDDIVQYIDDTFPGGGLVYDSPEAEIACKDFFSKFCFFIKAVNQDSSKLDHALEKLDAFLEAATPPCSPLASSPPPPKSPTTPSSPALTAKNLSSLSGSTASSFASPAPSFRSSVGSSNSPVPSSGPSSPLPAGKSVSRTPAAYLPTTSTNWPVVNTSSSKLFGGSTDSGAESLCSESNEVCAKIHVHKRTTRYGFIAAMTIPYVRLLLTVAETGIPDALFLLTVAVTTILNALFLLIVAITTISNALFLLTVAVTTIHNTRFLLTVAVTTIPNALFLLQWLTGPGLSHLDCVVLPKLQHLRVAAAALKAYQIPTRFRGLWRYLHNAYNNPVFAQTCPCDQEIVLHWHDRLETKVITFPWPGVRLI</sequence>
<dbReference type="Pfam" id="PF22441">
    <property type="entry name" value="CLIC-like_N"/>
    <property type="match status" value="1"/>
</dbReference>
<evidence type="ECO:0000256" key="2">
    <source>
        <dbReference type="ARBA" id="ARBA00007655"/>
    </source>
</evidence>
<dbReference type="SUPFAM" id="SSF47616">
    <property type="entry name" value="GST C-terminal domain-like"/>
    <property type="match status" value="1"/>
</dbReference>
<dbReference type="Proteomes" id="UP000711488">
    <property type="component" value="Unassembled WGS sequence"/>
</dbReference>
<feature type="compositionally biased region" description="Pro residues" evidence="6">
    <location>
        <begin position="150"/>
        <end position="164"/>
    </location>
</feature>
<comment type="caution">
    <text evidence="9">The sequence shown here is derived from an EMBL/GenBank/DDBJ whole genome shotgun (WGS) entry which is preliminary data.</text>
</comment>
<feature type="transmembrane region" description="Helical" evidence="7">
    <location>
        <begin position="347"/>
        <end position="366"/>
    </location>
</feature>
<dbReference type="SUPFAM" id="SSF52833">
    <property type="entry name" value="Thioredoxin-like"/>
    <property type="match status" value="1"/>
</dbReference>
<dbReference type="GO" id="GO:0016324">
    <property type="term" value="C:apical plasma membrane"/>
    <property type="evidence" value="ECO:0007669"/>
    <property type="project" value="TreeGrafter"/>
</dbReference>
<evidence type="ECO:0000256" key="6">
    <source>
        <dbReference type="SAM" id="MobiDB-lite"/>
    </source>
</evidence>
<dbReference type="Gene3D" id="1.20.1050.10">
    <property type="match status" value="2"/>
</dbReference>
<dbReference type="PANTHER" id="PTHR43920:SF5">
    <property type="entry name" value="CHLORIDE INTRACELLULAR CHANNEL CLIC"/>
    <property type="match status" value="1"/>
</dbReference>
<evidence type="ECO:0000256" key="4">
    <source>
        <dbReference type="ARBA" id="ARBA00022989"/>
    </source>
</evidence>
<dbReference type="InterPro" id="IPR053823">
    <property type="entry name" value="CLIC_N"/>
</dbReference>
<protein>
    <recommendedName>
        <fullName evidence="8">CLIC N-terminal domain-containing protein</fullName>
    </recommendedName>
</protein>
<evidence type="ECO:0000259" key="8">
    <source>
        <dbReference type="Pfam" id="PF22441"/>
    </source>
</evidence>
<keyword evidence="4 7" id="KW-1133">Transmembrane helix</keyword>